<keyword evidence="1" id="KW-0378">Hydrolase</keyword>
<evidence type="ECO:0000256" key="2">
    <source>
        <dbReference type="PIRSR" id="PIRSR005902-1"/>
    </source>
</evidence>
<organism evidence="3 4">
    <name type="scientific">Seinonella peptonophila</name>
    <dbReference type="NCBI Taxonomy" id="112248"/>
    <lineage>
        <taxon>Bacteria</taxon>
        <taxon>Bacillati</taxon>
        <taxon>Bacillota</taxon>
        <taxon>Bacilli</taxon>
        <taxon>Bacillales</taxon>
        <taxon>Thermoactinomycetaceae</taxon>
        <taxon>Seinonella</taxon>
    </lineage>
</organism>
<dbReference type="InterPro" id="IPR032466">
    <property type="entry name" value="Metal_Hydrolase"/>
</dbReference>
<reference evidence="3 4" key="1">
    <citation type="submission" date="2016-11" db="EMBL/GenBank/DDBJ databases">
        <authorList>
            <person name="Jaros S."/>
            <person name="Januszkiewicz K."/>
            <person name="Wedrychowicz H."/>
        </authorList>
    </citation>
    <scope>NUCLEOTIDE SEQUENCE [LARGE SCALE GENOMIC DNA]</scope>
    <source>
        <strain evidence="3 4">DSM 44666</strain>
    </source>
</reference>
<dbReference type="GO" id="GO:0005829">
    <property type="term" value="C:cytosol"/>
    <property type="evidence" value="ECO:0007669"/>
    <property type="project" value="TreeGrafter"/>
</dbReference>
<feature type="binding site" evidence="2">
    <location>
        <position position="124"/>
    </location>
    <ligand>
        <name>a divalent metal cation</name>
        <dbReference type="ChEBI" id="CHEBI:60240"/>
        <label>2</label>
    </ligand>
</feature>
<keyword evidence="2" id="KW-0479">Metal-binding</keyword>
<dbReference type="PIRSF" id="PIRSF005902">
    <property type="entry name" value="DNase_TatD"/>
    <property type="match status" value="1"/>
</dbReference>
<dbReference type="RefSeq" id="WP_073154996.1">
    <property type="nucleotide sequence ID" value="NZ_FQVL01000006.1"/>
</dbReference>
<dbReference type="SUPFAM" id="SSF51556">
    <property type="entry name" value="Metallo-dependent hydrolases"/>
    <property type="match status" value="1"/>
</dbReference>
<evidence type="ECO:0000313" key="3">
    <source>
        <dbReference type="EMBL" id="SHF03780.1"/>
    </source>
</evidence>
<feature type="binding site" evidence="2">
    <location>
        <position position="88"/>
    </location>
    <ligand>
        <name>a divalent metal cation</name>
        <dbReference type="ChEBI" id="CHEBI:60240"/>
        <label>1</label>
    </ligand>
</feature>
<feature type="binding site" evidence="2">
    <location>
        <position position="7"/>
    </location>
    <ligand>
        <name>a divalent metal cation</name>
        <dbReference type="ChEBI" id="CHEBI:60240"/>
        <label>1</label>
    </ligand>
</feature>
<protein>
    <submittedName>
        <fullName evidence="3">TatD DNase family protein</fullName>
    </submittedName>
</protein>
<dbReference type="AlphaFoldDB" id="A0A1M4YDF2"/>
<dbReference type="STRING" id="112248.SAMN05444392_106177"/>
<accession>A0A1M4YDF2</accession>
<dbReference type="Gene3D" id="3.20.20.140">
    <property type="entry name" value="Metal-dependent hydrolases"/>
    <property type="match status" value="1"/>
</dbReference>
<evidence type="ECO:0000256" key="1">
    <source>
        <dbReference type="ARBA" id="ARBA00022801"/>
    </source>
</evidence>
<dbReference type="EMBL" id="FQVL01000006">
    <property type="protein sequence ID" value="SHF03780.1"/>
    <property type="molecule type" value="Genomic_DNA"/>
</dbReference>
<dbReference type="GO" id="GO:0016788">
    <property type="term" value="F:hydrolase activity, acting on ester bonds"/>
    <property type="evidence" value="ECO:0007669"/>
    <property type="project" value="InterPro"/>
</dbReference>
<dbReference type="InterPro" id="IPR018228">
    <property type="entry name" value="DNase_TatD-rel_CS"/>
</dbReference>
<dbReference type="OrthoDB" id="9775608at2"/>
<keyword evidence="4" id="KW-1185">Reference proteome</keyword>
<dbReference type="PANTHER" id="PTHR46124:SF2">
    <property type="entry name" value="D-AMINOACYL-TRNA DEACYLASE"/>
    <property type="match status" value="1"/>
</dbReference>
<dbReference type="Proteomes" id="UP000184476">
    <property type="component" value="Unassembled WGS sequence"/>
</dbReference>
<dbReference type="InterPro" id="IPR001130">
    <property type="entry name" value="TatD-like"/>
</dbReference>
<feature type="binding site" evidence="2">
    <location>
        <position position="148"/>
    </location>
    <ligand>
        <name>a divalent metal cation</name>
        <dbReference type="ChEBI" id="CHEBI:60240"/>
        <label>2</label>
    </ligand>
</feature>
<gene>
    <name evidence="3" type="ORF">SAMN05444392_106177</name>
</gene>
<dbReference type="PROSITE" id="PS01137">
    <property type="entry name" value="TATD_1"/>
    <property type="match status" value="1"/>
</dbReference>
<dbReference type="CDD" id="cd01310">
    <property type="entry name" value="TatD_DNAse"/>
    <property type="match status" value="1"/>
</dbReference>
<sequence length="247" mass="29027">MKFYDAHIHLDQYQDHEIETFFTYPSLKGVIAVSMDLPSSQRTLDLKRRYPDRVIAACGFHPEQKLTDLSPLLEWMHNHQAEIDLIGEIGLPYYQKLYTDEQAIKQLRPFLALAAEWDKPVALHAIYEHTRIVVDLLQEYGIQKAQFHWLKTDKVTLQTMGEQGYYISFTPDILYEPDIQQIALQYPIEQIMVETDGPWSFEDRFQGLRTSPLWVEHVIRKLAELHQLPTKQMAEQVLLNTQRFLSI</sequence>
<dbReference type="GO" id="GO:0046872">
    <property type="term" value="F:metal ion binding"/>
    <property type="evidence" value="ECO:0007669"/>
    <property type="project" value="UniProtKB-KW"/>
</dbReference>
<feature type="binding site" evidence="2">
    <location>
        <position position="9"/>
    </location>
    <ligand>
        <name>a divalent metal cation</name>
        <dbReference type="ChEBI" id="CHEBI:60240"/>
        <label>1</label>
    </ligand>
</feature>
<dbReference type="PANTHER" id="PTHR46124">
    <property type="entry name" value="D-AMINOACYL-TRNA DEACYLASE"/>
    <property type="match status" value="1"/>
</dbReference>
<name>A0A1M4YDF2_9BACL</name>
<proteinExistence type="predicted"/>
<evidence type="ECO:0000313" key="4">
    <source>
        <dbReference type="Proteomes" id="UP000184476"/>
    </source>
</evidence>
<feature type="binding site" evidence="2">
    <location>
        <position position="196"/>
    </location>
    <ligand>
        <name>a divalent metal cation</name>
        <dbReference type="ChEBI" id="CHEBI:60240"/>
        <label>1</label>
    </ligand>
</feature>
<dbReference type="Pfam" id="PF01026">
    <property type="entry name" value="TatD_DNase"/>
    <property type="match status" value="1"/>
</dbReference>